<dbReference type="InterPro" id="IPR036890">
    <property type="entry name" value="HATPase_C_sf"/>
</dbReference>
<dbReference type="Gene3D" id="1.20.5.1930">
    <property type="match status" value="1"/>
</dbReference>
<proteinExistence type="predicted"/>
<comment type="caution">
    <text evidence="6">The sequence shown here is derived from an EMBL/GenBank/DDBJ whole genome shotgun (WGS) entry which is preliminary data.</text>
</comment>
<dbReference type="Proteomes" id="UP001515943">
    <property type="component" value="Unassembled WGS sequence"/>
</dbReference>
<reference evidence="6 7" key="1">
    <citation type="submission" date="2019-08" db="EMBL/GenBank/DDBJ databases">
        <title>Lentzea from Indian Himalayas.</title>
        <authorList>
            <person name="Mandal S."/>
            <person name="Mallick Gupta A."/>
            <person name="Maiti P.K."/>
            <person name="Sarkar J."/>
            <person name="Mandal S."/>
        </authorList>
    </citation>
    <scope>NUCLEOTIDE SEQUENCE [LARGE SCALE GENOMIC DNA]</scope>
    <source>
        <strain evidence="6 7">PSKA42</strain>
    </source>
</reference>
<name>A0ABX1FLN3_9PSEU</name>
<protein>
    <submittedName>
        <fullName evidence="6">Sensor histidine kinase</fullName>
    </submittedName>
</protein>
<accession>A0ABX1FLN3</accession>
<evidence type="ECO:0000256" key="2">
    <source>
        <dbReference type="ARBA" id="ARBA00022777"/>
    </source>
</evidence>
<feature type="domain" description="Signal transduction histidine kinase subgroup 3 dimerisation and phosphoacceptor" evidence="5">
    <location>
        <begin position="174"/>
        <end position="240"/>
    </location>
</feature>
<dbReference type="GO" id="GO:0016301">
    <property type="term" value="F:kinase activity"/>
    <property type="evidence" value="ECO:0007669"/>
    <property type="project" value="UniProtKB-KW"/>
</dbReference>
<feature type="transmembrane region" description="Helical" evidence="4">
    <location>
        <begin position="134"/>
        <end position="157"/>
    </location>
</feature>
<dbReference type="Gene3D" id="3.30.565.10">
    <property type="entry name" value="Histidine kinase-like ATPase, C-terminal domain"/>
    <property type="match status" value="1"/>
</dbReference>
<dbReference type="InterPro" id="IPR050482">
    <property type="entry name" value="Sensor_HK_TwoCompSys"/>
</dbReference>
<dbReference type="PANTHER" id="PTHR24421">
    <property type="entry name" value="NITRATE/NITRITE SENSOR PROTEIN NARX-RELATED"/>
    <property type="match status" value="1"/>
</dbReference>
<dbReference type="EMBL" id="VSRL01000085">
    <property type="protein sequence ID" value="NKE59497.1"/>
    <property type="molecule type" value="Genomic_DNA"/>
</dbReference>
<feature type="transmembrane region" description="Helical" evidence="4">
    <location>
        <begin position="108"/>
        <end position="128"/>
    </location>
</feature>
<evidence type="ECO:0000313" key="6">
    <source>
        <dbReference type="EMBL" id="NKE59497.1"/>
    </source>
</evidence>
<keyword evidence="2 6" id="KW-0418">Kinase</keyword>
<evidence type="ECO:0000256" key="3">
    <source>
        <dbReference type="ARBA" id="ARBA00023012"/>
    </source>
</evidence>
<sequence length="357" mass="37741">MAMNDLPHTALRGTLHVLWVSCLAVPLVAVLREPSATRWLGVLGLLVLAVAYAVTLRGGKPWVLVAATLVSIPLVAPVGPDELSTWAWIGGAAAGFAPLLLTGVWRWIAALGAVVLAGLVGAFVAHYATTYQMIAAAVGVTIIAMAGLPMWFAGLLAQARAGREARAELAVSEERLRFARDVHDLLGHRLTVIALKSELAGRLASTDPERSAAEAFEAQRLASSALEEVRDAVHGYRAVDLPEQLEAVRNVLQEAGIRCTVSEVPVVRGEGATQLALALREACTNVLRHSHATWCMIDVAVAEEEVRMTVTNDGAGLGPSREGNGIRGMTERLTAVGGQVAVERAADEFTLLVVVPT</sequence>
<dbReference type="Pfam" id="PF07730">
    <property type="entry name" value="HisKA_3"/>
    <property type="match status" value="1"/>
</dbReference>
<keyword evidence="1" id="KW-0808">Transferase</keyword>
<keyword evidence="4" id="KW-0812">Transmembrane</keyword>
<dbReference type="CDD" id="cd16917">
    <property type="entry name" value="HATPase_UhpB-NarQ-NarX-like"/>
    <property type="match status" value="1"/>
</dbReference>
<feature type="transmembrane region" description="Helical" evidence="4">
    <location>
        <begin position="12"/>
        <end position="31"/>
    </location>
</feature>
<keyword evidence="4" id="KW-0472">Membrane</keyword>
<dbReference type="InterPro" id="IPR011712">
    <property type="entry name" value="Sig_transdc_His_kin_sub3_dim/P"/>
</dbReference>
<feature type="transmembrane region" description="Helical" evidence="4">
    <location>
        <begin position="37"/>
        <end position="55"/>
    </location>
</feature>
<evidence type="ECO:0000256" key="4">
    <source>
        <dbReference type="SAM" id="Phobius"/>
    </source>
</evidence>
<keyword evidence="3" id="KW-0902">Two-component regulatory system</keyword>
<keyword evidence="7" id="KW-1185">Reference proteome</keyword>
<evidence type="ECO:0000259" key="5">
    <source>
        <dbReference type="Pfam" id="PF07730"/>
    </source>
</evidence>
<evidence type="ECO:0000256" key="1">
    <source>
        <dbReference type="ARBA" id="ARBA00022679"/>
    </source>
</evidence>
<gene>
    <name evidence="6" type="ORF">FXN61_22880</name>
</gene>
<dbReference type="PANTHER" id="PTHR24421:SF63">
    <property type="entry name" value="SENSOR HISTIDINE KINASE DESK"/>
    <property type="match status" value="1"/>
</dbReference>
<keyword evidence="4" id="KW-1133">Transmembrane helix</keyword>
<organism evidence="6 7">
    <name type="scientific">Lentzea indica</name>
    <dbReference type="NCBI Taxonomy" id="2604800"/>
    <lineage>
        <taxon>Bacteria</taxon>
        <taxon>Bacillati</taxon>
        <taxon>Actinomycetota</taxon>
        <taxon>Actinomycetes</taxon>
        <taxon>Pseudonocardiales</taxon>
        <taxon>Pseudonocardiaceae</taxon>
        <taxon>Lentzea</taxon>
    </lineage>
</organism>
<feature type="transmembrane region" description="Helical" evidence="4">
    <location>
        <begin position="85"/>
        <end position="101"/>
    </location>
</feature>
<evidence type="ECO:0000313" key="7">
    <source>
        <dbReference type="Proteomes" id="UP001515943"/>
    </source>
</evidence>
<dbReference type="SUPFAM" id="SSF55874">
    <property type="entry name" value="ATPase domain of HSP90 chaperone/DNA topoisomerase II/histidine kinase"/>
    <property type="match status" value="1"/>
</dbReference>